<evidence type="ECO:0000256" key="1">
    <source>
        <dbReference type="ARBA" id="ARBA00007957"/>
    </source>
</evidence>
<keyword evidence="8" id="KW-0408">Iron</keyword>
<dbReference type="EMBL" id="WJBD01000001">
    <property type="protein sequence ID" value="MBC3886974.1"/>
    <property type="molecule type" value="Genomic_DNA"/>
</dbReference>
<reference evidence="9" key="1">
    <citation type="submission" date="2019-10" db="EMBL/GenBank/DDBJ databases">
        <authorList>
            <person name="Ross D.E."/>
            <person name="Gulliver D."/>
        </authorList>
    </citation>
    <scope>NUCLEOTIDE SEQUENCE</scope>
    <source>
        <strain evidence="9">DER-2019</strain>
    </source>
</reference>
<evidence type="ECO:0000313" key="10">
    <source>
        <dbReference type="Proteomes" id="UP000616595"/>
    </source>
</evidence>
<comment type="cofactor">
    <cofactor evidence="7">
        <name>Zn(2+)</name>
        <dbReference type="ChEBI" id="CHEBI:29105"/>
    </cofactor>
    <text evidence="7">Binds 1 zinc ion per subunit.</text>
</comment>
<dbReference type="GO" id="GO:1900376">
    <property type="term" value="P:regulation of secondary metabolite biosynthetic process"/>
    <property type="evidence" value="ECO:0007669"/>
    <property type="project" value="TreeGrafter"/>
</dbReference>
<keyword evidence="10" id="KW-1185">Reference proteome</keyword>
<dbReference type="Proteomes" id="UP000616595">
    <property type="component" value="Unassembled WGS sequence"/>
</dbReference>
<dbReference type="PANTHER" id="PTHR33202">
    <property type="entry name" value="ZINC UPTAKE REGULATION PROTEIN"/>
    <property type="match status" value="1"/>
</dbReference>
<dbReference type="GO" id="GO:0000976">
    <property type="term" value="F:transcription cis-regulatory region binding"/>
    <property type="evidence" value="ECO:0007669"/>
    <property type="project" value="TreeGrafter"/>
</dbReference>
<dbReference type="OrthoDB" id="8659436at2"/>
<feature type="binding site" evidence="8">
    <location>
        <position position="114"/>
    </location>
    <ligand>
        <name>Fe cation</name>
        <dbReference type="ChEBI" id="CHEBI:24875"/>
    </ligand>
</feature>
<feature type="binding site" evidence="8">
    <location>
        <position position="131"/>
    </location>
    <ligand>
        <name>Fe cation</name>
        <dbReference type="ChEBI" id="CHEBI:24875"/>
    </ligand>
</feature>
<name>A0A923HUS4_9FIRM</name>
<evidence type="ECO:0000256" key="4">
    <source>
        <dbReference type="ARBA" id="ARBA00023015"/>
    </source>
</evidence>
<dbReference type="Gene3D" id="3.30.1490.190">
    <property type="match status" value="1"/>
</dbReference>
<comment type="similarity">
    <text evidence="1">Belongs to the Fur family.</text>
</comment>
<dbReference type="GO" id="GO:0045892">
    <property type="term" value="P:negative regulation of DNA-templated transcription"/>
    <property type="evidence" value="ECO:0007669"/>
    <property type="project" value="TreeGrafter"/>
</dbReference>
<protein>
    <submittedName>
        <fullName evidence="9">Transcriptional repressor</fullName>
    </submittedName>
</protein>
<dbReference type="SUPFAM" id="SSF46785">
    <property type="entry name" value="Winged helix' DNA-binding domain"/>
    <property type="match status" value="1"/>
</dbReference>
<dbReference type="Gene3D" id="1.10.10.10">
    <property type="entry name" value="Winged helix-like DNA-binding domain superfamily/Winged helix DNA-binding domain"/>
    <property type="match status" value="1"/>
</dbReference>
<evidence type="ECO:0000256" key="8">
    <source>
        <dbReference type="PIRSR" id="PIRSR602481-2"/>
    </source>
</evidence>
<dbReference type="AlphaFoldDB" id="A0A923HUS4"/>
<keyword evidence="3 7" id="KW-0862">Zinc</keyword>
<comment type="caution">
    <text evidence="9">The sequence shown here is derived from an EMBL/GenBank/DDBJ whole genome shotgun (WGS) entry which is preliminary data.</text>
</comment>
<feature type="binding site" evidence="7">
    <location>
        <position position="139"/>
    </location>
    <ligand>
        <name>Zn(2+)</name>
        <dbReference type="ChEBI" id="CHEBI:29105"/>
    </ligand>
</feature>
<keyword evidence="2" id="KW-0678">Repressor</keyword>
<evidence type="ECO:0000313" key="9">
    <source>
        <dbReference type="EMBL" id="MBC3886974.1"/>
    </source>
</evidence>
<evidence type="ECO:0000256" key="7">
    <source>
        <dbReference type="PIRSR" id="PIRSR602481-1"/>
    </source>
</evidence>
<sequence length="152" mass="18010">MNDLTQIVDALRKRGNKVTPQRLTTIEVLLSMGQQHFSVEELFQGVKQRNLDVGMSTIYRTVQILEEMGFITKRNFDDGFARYELCELDEKHWHHHIICLKCGKVIEMQDDFLETLEKEIEEKKEFIIINHELKVYGYCSDCYKIMKGEKFD</sequence>
<evidence type="ECO:0000256" key="3">
    <source>
        <dbReference type="ARBA" id="ARBA00022833"/>
    </source>
</evidence>
<dbReference type="InterPro" id="IPR036388">
    <property type="entry name" value="WH-like_DNA-bd_sf"/>
</dbReference>
<feature type="binding site" evidence="7">
    <location>
        <position position="99"/>
    </location>
    <ligand>
        <name>Zn(2+)</name>
        <dbReference type="ChEBI" id="CHEBI:29105"/>
    </ligand>
</feature>
<keyword evidence="5" id="KW-0238">DNA-binding</keyword>
<evidence type="ECO:0000256" key="6">
    <source>
        <dbReference type="ARBA" id="ARBA00023163"/>
    </source>
</evidence>
<gene>
    <name evidence="9" type="ORF">GH810_01420</name>
</gene>
<dbReference type="InterPro" id="IPR002481">
    <property type="entry name" value="FUR"/>
</dbReference>
<dbReference type="GO" id="GO:0003700">
    <property type="term" value="F:DNA-binding transcription factor activity"/>
    <property type="evidence" value="ECO:0007669"/>
    <property type="project" value="InterPro"/>
</dbReference>
<feature type="binding site" evidence="7">
    <location>
        <position position="102"/>
    </location>
    <ligand>
        <name>Zn(2+)</name>
        <dbReference type="ChEBI" id="CHEBI:29105"/>
    </ligand>
</feature>
<evidence type="ECO:0000256" key="2">
    <source>
        <dbReference type="ARBA" id="ARBA00022491"/>
    </source>
</evidence>
<dbReference type="InterPro" id="IPR036390">
    <property type="entry name" value="WH_DNA-bd_sf"/>
</dbReference>
<dbReference type="Pfam" id="PF01475">
    <property type="entry name" value="FUR"/>
    <property type="match status" value="1"/>
</dbReference>
<accession>A0A923HUS4</accession>
<keyword evidence="4" id="KW-0805">Transcription regulation</keyword>
<feature type="binding site" evidence="7">
    <location>
        <position position="142"/>
    </location>
    <ligand>
        <name>Zn(2+)</name>
        <dbReference type="ChEBI" id="CHEBI:29105"/>
    </ligand>
</feature>
<dbReference type="InterPro" id="IPR043135">
    <property type="entry name" value="Fur_C"/>
</dbReference>
<reference evidence="9" key="2">
    <citation type="submission" date="2020-10" db="EMBL/GenBank/DDBJ databases">
        <title>Comparative genomics of the Acetobacterium genus.</title>
        <authorList>
            <person name="Marshall C."/>
            <person name="May H."/>
            <person name="Norman S."/>
        </authorList>
    </citation>
    <scope>NUCLEOTIDE SEQUENCE</scope>
    <source>
        <strain evidence="9">DER-2019</strain>
    </source>
</reference>
<keyword evidence="6" id="KW-0804">Transcription</keyword>
<dbReference type="GO" id="GO:0008270">
    <property type="term" value="F:zinc ion binding"/>
    <property type="evidence" value="ECO:0007669"/>
    <property type="project" value="TreeGrafter"/>
</dbReference>
<evidence type="ECO:0000256" key="5">
    <source>
        <dbReference type="ARBA" id="ARBA00023125"/>
    </source>
</evidence>
<dbReference type="RefSeq" id="WP_148565589.1">
    <property type="nucleotide sequence ID" value="NZ_RXYA01000001.1"/>
</dbReference>
<dbReference type="PANTHER" id="PTHR33202:SF7">
    <property type="entry name" value="FERRIC UPTAKE REGULATION PROTEIN"/>
    <property type="match status" value="1"/>
</dbReference>
<comment type="cofactor">
    <cofactor evidence="8">
        <name>Mn(2+)</name>
        <dbReference type="ChEBI" id="CHEBI:29035"/>
    </cofactor>
    <cofactor evidence="8">
        <name>Fe(2+)</name>
        <dbReference type="ChEBI" id="CHEBI:29033"/>
    </cofactor>
    <text evidence="8">Binds 1 Mn(2+) or Fe(2+) ion per subunit.</text>
</comment>
<dbReference type="CDD" id="cd07153">
    <property type="entry name" value="Fur_like"/>
    <property type="match status" value="1"/>
</dbReference>
<proteinExistence type="inferred from homology"/>
<keyword evidence="7" id="KW-0479">Metal-binding</keyword>
<organism evidence="9 10">
    <name type="scientific">Acetobacterium paludosum</name>
    <dbReference type="NCBI Taxonomy" id="52693"/>
    <lineage>
        <taxon>Bacteria</taxon>
        <taxon>Bacillati</taxon>
        <taxon>Bacillota</taxon>
        <taxon>Clostridia</taxon>
        <taxon>Eubacteriales</taxon>
        <taxon>Eubacteriaceae</taxon>
        <taxon>Acetobacterium</taxon>
    </lineage>
</organism>